<organism evidence="2 3">
    <name type="scientific">Aldrovandia affinis</name>
    <dbReference type="NCBI Taxonomy" id="143900"/>
    <lineage>
        <taxon>Eukaryota</taxon>
        <taxon>Metazoa</taxon>
        <taxon>Chordata</taxon>
        <taxon>Craniata</taxon>
        <taxon>Vertebrata</taxon>
        <taxon>Euteleostomi</taxon>
        <taxon>Actinopterygii</taxon>
        <taxon>Neopterygii</taxon>
        <taxon>Teleostei</taxon>
        <taxon>Notacanthiformes</taxon>
        <taxon>Halosauridae</taxon>
        <taxon>Aldrovandia</taxon>
    </lineage>
</organism>
<comment type="caution">
    <text evidence="2">The sequence shown here is derived from an EMBL/GenBank/DDBJ whole genome shotgun (WGS) entry which is preliminary data.</text>
</comment>
<feature type="compositionally biased region" description="Polar residues" evidence="1">
    <location>
        <begin position="74"/>
        <end position="89"/>
    </location>
</feature>
<feature type="compositionally biased region" description="Basic residues" evidence="1">
    <location>
        <begin position="132"/>
        <end position="142"/>
    </location>
</feature>
<protein>
    <submittedName>
        <fullName evidence="2">Uncharacterized protein</fullName>
    </submittedName>
</protein>
<evidence type="ECO:0000313" key="2">
    <source>
        <dbReference type="EMBL" id="KAJ8404657.1"/>
    </source>
</evidence>
<reference evidence="2" key="1">
    <citation type="journal article" date="2023" name="Science">
        <title>Genome structures resolve the early diversification of teleost fishes.</title>
        <authorList>
            <person name="Parey E."/>
            <person name="Louis A."/>
            <person name="Montfort J."/>
            <person name="Bouchez O."/>
            <person name="Roques C."/>
            <person name="Iampietro C."/>
            <person name="Lluch J."/>
            <person name="Castinel A."/>
            <person name="Donnadieu C."/>
            <person name="Desvignes T."/>
            <person name="Floi Bucao C."/>
            <person name="Jouanno E."/>
            <person name="Wen M."/>
            <person name="Mejri S."/>
            <person name="Dirks R."/>
            <person name="Jansen H."/>
            <person name="Henkel C."/>
            <person name="Chen W.J."/>
            <person name="Zahm M."/>
            <person name="Cabau C."/>
            <person name="Klopp C."/>
            <person name="Thompson A.W."/>
            <person name="Robinson-Rechavi M."/>
            <person name="Braasch I."/>
            <person name="Lecointre G."/>
            <person name="Bobe J."/>
            <person name="Postlethwait J.H."/>
            <person name="Berthelot C."/>
            <person name="Roest Crollius H."/>
            <person name="Guiguen Y."/>
        </authorList>
    </citation>
    <scope>NUCLEOTIDE SEQUENCE</scope>
    <source>
        <strain evidence="2">NC1722</strain>
    </source>
</reference>
<name>A0AAD7SL54_9TELE</name>
<proteinExistence type="predicted"/>
<evidence type="ECO:0000256" key="1">
    <source>
        <dbReference type="SAM" id="MobiDB-lite"/>
    </source>
</evidence>
<feature type="compositionally biased region" description="Pro residues" evidence="1">
    <location>
        <begin position="35"/>
        <end position="45"/>
    </location>
</feature>
<dbReference type="EMBL" id="JAINUG010000052">
    <property type="protein sequence ID" value="KAJ8404657.1"/>
    <property type="molecule type" value="Genomic_DNA"/>
</dbReference>
<feature type="compositionally biased region" description="Polar residues" evidence="1">
    <location>
        <begin position="96"/>
        <end position="105"/>
    </location>
</feature>
<gene>
    <name evidence="2" type="ORF">AAFF_G00335200</name>
</gene>
<feature type="compositionally biased region" description="Basic and acidic residues" evidence="1">
    <location>
        <begin position="63"/>
        <end position="73"/>
    </location>
</feature>
<dbReference type="Proteomes" id="UP001221898">
    <property type="component" value="Unassembled WGS sequence"/>
</dbReference>
<accession>A0AAD7SL54</accession>
<evidence type="ECO:0000313" key="3">
    <source>
        <dbReference type="Proteomes" id="UP001221898"/>
    </source>
</evidence>
<feature type="region of interest" description="Disordered" evidence="1">
    <location>
        <begin position="22"/>
        <end position="142"/>
    </location>
</feature>
<feature type="compositionally biased region" description="Polar residues" evidence="1">
    <location>
        <begin position="24"/>
        <end position="34"/>
    </location>
</feature>
<keyword evidence="3" id="KW-1185">Reference proteome</keyword>
<sequence>MVCSLAFSATYRLLPGVQEMDSPCQETVGCSTGPQPSPRGFPPRCGPTIAHPPQTAPPLRSCRLSEPEDHLSRSDSNVWASSPQSSQPEQVCDGSSVRSFPSPSNNKHRKLLSPKKQTGNKKKKTLFFNVKCHGKKHAEKTK</sequence>
<feature type="compositionally biased region" description="Basic residues" evidence="1">
    <location>
        <begin position="106"/>
        <end position="125"/>
    </location>
</feature>
<dbReference type="AlphaFoldDB" id="A0AAD7SL54"/>